<dbReference type="RefSeq" id="WP_211338501.1">
    <property type="nucleotide sequence ID" value="NZ_BMLU01000007.1"/>
</dbReference>
<keyword evidence="2" id="KW-1185">Reference proteome</keyword>
<organism evidence="1 2">
    <name type="scientific">Stakelama pacifica</name>
    <dbReference type="NCBI Taxonomy" id="517720"/>
    <lineage>
        <taxon>Bacteria</taxon>
        <taxon>Pseudomonadati</taxon>
        <taxon>Pseudomonadota</taxon>
        <taxon>Alphaproteobacteria</taxon>
        <taxon>Sphingomonadales</taxon>
        <taxon>Sphingomonadaceae</taxon>
        <taxon>Stakelama</taxon>
    </lineage>
</organism>
<dbReference type="Proteomes" id="UP000295493">
    <property type="component" value="Unassembled WGS sequence"/>
</dbReference>
<accession>A0A4R6FJT6</accession>
<evidence type="ECO:0000313" key="2">
    <source>
        <dbReference type="Proteomes" id="UP000295493"/>
    </source>
</evidence>
<sequence>MKPHERFMAMIAAHAVADYPMQGDFLAKAKNRTVPIPGVPWWQALGAHAIIHGAAVAFITRSPALGIAEAAVHAITDDLKCNGRLTFNQDQAIHAACKLLWAMLSALPKDAGDQDKEARG</sequence>
<protein>
    <submittedName>
        <fullName evidence="1">Uncharacterized protein DUF3307</fullName>
    </submittedName>
</protein>
<gene>
    <name evidence="1" type="ORF">EV664_107131</name>
</gene>
<comment type="caution">
    <text evidence="1">The sequence shown here is derived from an EMBL/GenBank/DDBJ whole genome shotgun (WGS) entry which is preliminary data.</text>
</comment>
<dbReference type="AlphaFoldDB" id="A0A4R6FJT6"/>
<name>A0A4R6FJT6_9SPHN</name>
<evidence type="ECO:0000313" key="1">
    <source>
        <dbReference type="EMBL" id="TDN81729.1"/>
    </source>
</evidence>
<proteinExistence type="predicted"/>
<dbReference type="EMBL" id="SNWD01000007">
    <property type="protein sequence ID" value="TDN81729.1"/>
    <property type="molecule type" value="Genomic_DNA"/>
</dbReference>
<reference evidence="1 2" key="1">
    <citation type="submission" date="2019-03" db="EMBL/GenBank/DDBJ databases">
        <title>Genomic Encyclopedia of Type Strains, Phase IV (KMG-IV): sequencing the most valuable type-strain genomes for metagenomic binning, comparative biology and taxonomic classification.</title>
        <authorList>
            <person name="Goeker M."/>
        </authorList>
    </citation>
    <scope>NUCLEOTIDE SEQUENCE [LARGE SCALE GENOMIC DNA]</scope>
    <source>
        <strain evidence="1 2">DSM 25059</strain>
    </source>
</reference>